<sequence length="419" mass="48630">MIFVYMSILVMVLIITSRVYGTIIKPNIVLTVPWCIFAGLSTLGINNLRTPSLKTHLYILTFILFFNLMYFLFSQKRFKIDILTEDINYQFRYKLIYFSNIISWIFMIPIILNAYHIISNYGFLAIRSYAFVSSDVLVGGFDKFIAQTIIRGIFQATVLLAMINIAFKKKTPFLTVCAIINVIIYTFVFGGRFQILQLIMYYLFAHMFSKKIIVNKELKRKMSYGLIAILISTMVYVTLKRGSDNFIYSLISYYAGPFSFLDYILNNPETFDLNNYLWGAATLGFITEPITLILKLLFRLDIHIASYYINICTQPFYEIGPGRYFNALTTVIYPFIRDFGYFGIIVGSVFLAGFSGLLEKAFLKKKKIVYFCLYIHLIYIIFNSILAYSLLSYPSVMVLFFIILFSTGKQKNYKSLRRS</sequence>
<name>A0A1M4ZVH9_9FIRM</name>
<feature type="transmembrane region" description="Helical" evidence="1">
    <location>
        <begin position="222"/>
        <end position="239"/>
    </location>
</feature>
<evidence type="ECO:0000313" key="3">
    <source>
        <dbReference type="Proteomes" id="UP000184251"/>
    </source>
</evidence>
<feature type="transmembrane region" description="Helical" evidence="1">
    <location>
        <begin position="95"/>
        <end position="115"/>
    </location>
</feature>
<keyword evidence="1" id="KW-1133">Transmembrane helix</keyword>
<feature type="transmembrane region" description="Helical" evidence="1">
    <location>
        <begin position="57"/>
        <end position="74"/>
    </location>
</feature>
<dbReference type="AlphaFoldDB" id="A0A1M4ZVH9"/>
<feature type="transmembrane region" description="Helical" evidence="1">
    <location>
        <begin position="277"/>
        <end position="298"/>
    </location>
</feature>
<dbReference type="RefSeq" id="WP_073272015.1">
    <property type="nucleotide sequence ID" value="NZ_FQTU01000020.1"/>
</dbReference>
<protein>
    <submittedName>
        <fullName evidence="2">Oligosaccharide repeat unit polymerase</fullName>
    </submittedName>
</protein>
<reference evidence="2 3" key="1">
    <citation type="submission" date="2016-11" db="EMBL/GenBank/DDBJ databases">
        <authorList>
            <person name="Jaros S."/>
            <person name="Januszkiewicz K."/>
            <person name="Wedrychowicz H."/>
        </authorList>
    </citation>
    <scope>NUCLEOTIDE SEQUENCE [LARGE SCALE GENOMIC DNA]</scope>
    <source>
        <strain evidence="2 3">DSM 14828</strain>
    </source>
</reference>
<keyword evidence="3" id="KW-1185">Reference proteome</keyword>
<keyword evidence="1" id="KW-0812">Transmembrane</keyword>
<feature type="transmembrane region" description="Helical" evidence="1">
    <location>
        <begin position="148"/>
        <end position="167"/>
    </location>
</feature>
<feature type="transmembrane region" description="Helical" evidence="1">
    <location>
        <begin position="28"/>
        <end position="45"/>
    </location>
</feature>
<organism evidence="2 3">
    <name type="scientific">Alkalibacter saccharofermentans DSM 14828</name>
    <dbReference type="NCBI Taxonomy" id="1120975"/>
    <lineage>
        <taxon>Bacteria</taxon>
        <taxon>Bacillati</taxon>
        <taxon>Bacillota</taxon>
        <taxon>Clostridia</taxon>
        <taxon>Eubacteriales</taxon>
        <taxon>Eubacteriaceae</taxon>
        <taxon>Alkalibacter</taxon>
    </lineage>
</organism>
<feature type="transmembrane region" description="Helical" evidence="1">
    <location>
        <begin position="173"/>
        <end position="201"/>
    </location>
</feature>
<dbReference type="EMBL" id="FQTU01000020">
    <property type="protein sequence ID" value="SHF22063.1"/>
    <property type="molecule type" value="Genomic_DNA"/>
</dbReference>
<dbReference type="NCBIfam" id="TIGR04370">
    <property type="entry name" value="glyco_rpt_poly"/>
    <property type="match status" value="1"/>
</dbReference>
<feature type="transmembrane region" description="Helical" evidence="1">
    <location>
        <begin position="368"/>
        <end position="385"/>
    </location>
</feature>
<feature type="transmembrane region" description="Helical" evidence="1">
    <location>
        <begin position="6"/>
        <end position="21"/>
    </location>
</feature>
<evidence type="ECO:0000313" key="2">
    <source>
        <dbReference type="EMBL" id="SHF22063.1"/>
    </source>
</evidence>
<keyword evidence="1" id="KW-0472">Membrane</keyword>
<gene>
    <name evidence="2" type="ORF">SAMN02746064_02157</name>
</gene>
<proteinExistence type="predicted"/>
<evidence type="ECO:0000256" key="1">
    <source>
        <dbReference type="SAM" id="Phobius"/>
    </source>
</evidence>
<feature type="transmembrane region" description="Helical" evidence="1">
    <location>
        <begin position="245"/>
        <end position="265"/>
    </location>
</feature>
<accession>A0A1M4ZVH9</accession>
<dbReference type="Proteomes" id="UP000184251">
    <property type="component" value="Unassembled WGS sequence"/>
</dbReference>
<dbReference type="STRING" id="1120975.SAMN02746064_02157"/>
<dbReference type="OrthoDB" id="2083423at2"/>
<feature type="transmembrane region" description="Helical" evidence="1">
    <location>
        <begin position="339"/>
        <end position="356"/>
    </location>
</feature>